<dbReference type="GO" id="GO:0006412">
    <property type="term" value="P:translation"/>
    <property type="evidence" value="ECO:0007669"/>
    <property type="project" value="InterPro"/>
</dbReference>
<accession>A0A811LMN8</accession>
<reference evidence="4" key="1">
    <citation type="submission" date="2020-09" db="EMBL/GenBank/DDBJ databases">
        <authorList>
            <person name="Kikuchi T."/>
        </authorList>
    </citation>
    <scope>NUCLEOTIDE SEQUENCE</scope>
    <source>
        <strain evidence="4">SH1</strain>
    </source>
</reference>
<dbReference type="Gene3D" id="1.10.287.1480">
    <property type="match status" value="1"/>
</dbReference>
<name>A0A811LMN8_9BILA</name>
<dbReference type="SUPFAM" id="SSF57716">
    <property type="entry name" value="Glucocorticoid receptor-like (DNA-binding domain)"/>
    <property type="match status" value="1"/>
</dbReference>
<gene>
    <name evidence="4" type="ORF">BOKJ2_LOCUS12978</name>
</gene>
<evidence type="ECO:0000313" key="5">
    <source>
        <dbReference type="Proteomes" id="UP000614601"/>
    </source>
</evidence>
<dbReference type="Proteomes" id="UP000614601">
    <property type="component" value="Unassembled WGS sequence"/>
</dbReference>
<dbReference type="EMBL" id="CAJFDH010000006">
    <property type="protein sequence ID" value="CAD5228919.1"/>
    <property type="molecule type" value="Genomic_DNA"/>
</dbReference>
<dbReference type="AlphaFoldDB" id="A0A811LMN8"/>
<dbReference type="EMBL" id="CAJFCW020000006">
    <property type="protein sequence ID" value="CAG9125275.1"/>
    <property type="molecule type" value="Genomic_DNA"/>
</dbReference>
<evidence type="ECO:0000256" key="3">
    <source>
        <dbReference type="ARBA" id="ARBA00023274"/>
    </source>
</evidence>
<keyword evidence="3" id="KW-0687">Ribonucleoprotein</keyword>
<evidence type="ECO:0008006" key="6">
    <source>
        <dbReference type="Google" id="ProtNLM"/>
    </source>
</evidence>
<dbReference type="Pfam" id="PF00253">
    <property type="entry name" value="Ribosomal_S14"/>
    <property type="match status" value="1"/>
</dbReference>
<evidence type="ECO:0000313" key="4">
    <source>
        <dbReference type="EMBL" id="CAD5228919.1"/>
    </source>
</evidence>
<dbReference type="InterPro" id="IPR001209">
    <property type="entry name" value="Ribosomal_uS14"/>
</dbReference>
<dbReference type="PANTHER" id="PTHR19836:SF19">
    <property type="entry name" value="SMALL RIBOSOMAL SUBUNIT PROTEIN US14M"/>
    <property type="match status" value="1"/>
</dbReference>
<keyword evidence="2" id="KW-0689">Ribosomal protein</keyword>
<keyword evidence="5" id="KW-1185">Reference proteome</keyword>
<evidence type="ECO:0000256" key="2">
    <source>
        <dbReference type="ARBA" id="ARBA00022980"/>
    </source>
</evidence>
<dbReference type="GO" id="GO:0003735">
    <property type="term" value="F:structural constituent of ribosome"/>
    <property type="evidence" value="ECO:0007669"/>
    <property type="project" value="InterPro"/>
</dbReference>
<dbReference type="Proteomes" id="UP000783686">
    <property type="component" value="Unassembled WGS sequence"/>
</dbReference>
<sequence length="196" mass="23180">MFLIRRLGTSLGNFGRCQVRTATTIPKDTENAVKDGLQEVENDPINTAAIEETGEDGTQKVKLPYNEYTMKTLKLDQYPYYVEREWWKHGNRMTFWATWRMKRDVLRRESLAEYGPERMRLKALKYNTILPQALRDECSERLTHGVPQYSHPSLILNMCQFTGRRRGKIKPFRVNRHIFRRLADHSQLCGVKRAMW</sequence>
<comment type="caution">
    <text evidence="4">The sequence shown here is derived from an EMBL/GenBank/DDBJ whole genome shotgun (WGS) entry which is preliminary data.</text>
</comment>
<dbReference type="GO" id="GO:0005763">
    <property type="term" value="C:mitochondrial small ribosomal subunit"/>
    <property type="evidence" value="ECO:0007669"/>
    <property type="project" value="TreeGrafter"/>
</dbReference>
<dbReference type="PANTHER" id="PTHR19836">
    <property type="entry name" value="30S RIBOSOMAL PROTEIN S14"/>
    <property type="match status" value="1"/>
</dbReference>
<comment type="similarity">
    <text evidence="1">Belongs to the universal ribosomal protein uS14 family.</text>
</comment>
<evidence type="ECO:0000256" key="1">
    <source>
        <dbReference type="ARBA" id="ARBA00009083"/>
    </source>
</evidence>
<proteinExistence type="inferred from homology"/>
<organism evidence="4 5">
    <name type="scientific">Bursaphelenchus okinawaensis</name>
    <dbReference type="NCBI Taxonomy" id="465554"/>
    <lineage>
        <taxon>Eukaryota</taxon>
        <taxon>Metazoa</taxon>
        <taxon>Ecdysozoa</taxon>
        <taxon>Nematoda</taxon>
        <taxon>Chromadorea</taxon>
        <taxon>Rhabditida</taxon>
        <taxon>Tylenchina</taxon>
        <taxon>Tylenchomorpha</taxon>
        <taxon>Aphelenchoidea</taxon>
        <taxon>Aphelenchoididae</taxon>
        <taxon>Bursaphelenchus</taxon>
    </lineage>
</organism>
<protein>
    <recommendedName>
        <fullName evidence="6">Ribosomal protein S14</fullName>
    </recommendedName>
</protein>
<dbReference type="OrthoDB" id="413436at2759"/>